<reference evidence="3 4" key="1">
    <citation type="submission" date="2020-06" db="EMBL/GenBank/DDBJ databases">
        <title>Transcriptomic and genomic resources for Thalictrum thalictroides and T. hernandezii: Facilitating candidate gene discovery in an emerging model plant lineage.</title>
        <authorList>
            <person name="Arias T."/>
            <person name="Riano-Pachon D.M."/>
            <person name="Di Stilio V.S."/>
        </authorList>
    </citation>
    <scope>NUCLEOTIDE SEQUENCE [LARGE SCALE GENOMIC DNA]</scope>
    <source>
        <strain evidence="4">cv. WT478/WT964</strain>
        <tissue evidence="3">Leaves</tissue>
    </source>
</reference>
<accession>A0A7J6V327</accession>
<proteinExistence type="predicted"/>
<dbReference type="InterPro" id="IPR005202">
    <property type="entry name" value="TF_GRAS"/>
</dbReference>
<comment type="caution">
    <text evidence="3">The sequence shown here is derived from an EMBL/GenBank/DDBJ whole genome shotgun (WGS) entry which is preliminary data.</text>
</comment>
<keyword evidence="4" id="KW-1185">Reference proteome</keyword>
<sequence length="118" mass="13520">MAHPNSKVSRYWIATTQCDDDTDALQQVGWKLAQFTENLRIEFEYKYFVANSLADLNSSMFDIRPGETVVVDFVYELHQLLAIPGAGDKLEQLGNILYSGWNLNGRLNVEEEFEMVII</sequence>
<keyword evidence="2" id="KW-0804">Transcription</keyword>
<evidence type="ECO:0000256" key="2">
    <source>
        <dbReference type="ARBA" id="ARBA00023163"/>
    </source>
</evidence>
<evidence type="ECO:0000313" key="3">
    <source>
        <dbReference type="EMBL" id="KAF5179303.1"/>
    </source>
</evidence>
<dbReference type="AlphaFoldDB" id="A0A7J6V327"/>
<dbReference type="OrthoDB" id="1735407at2759"/>
<dbReference type="Pfam" id="PF03514">
    <property type="entry name" value="GRAS"/>
    <property type="match status" value="1"/>
</dbReference>
<evidence type="ECO:0000313" key="4">
    <source>
        <dbReference type="Proteomes" id="UP000554482"/>
    </source>
</evidence>
<organism evidence="3 4">
    <name type="scientific">Thalictrum thalictroides</name>
    <name type="common">Rue-anemone</name>
    <name type="synonym">Anemone thalictroides</name>
    <dbReference type="NCBI Taxonomy" id="46969"/>
    <lineage>
        <taxon>Eukaryota</taxon>
        <taxon>Viridiplantae</taxon>
        <taxon>Streptophyta</taxon>
        <taxon>Embryophyta</taxon>
        <taxon>Tracheophyta</taxon>
        <taxon>Spermatophyta</taxon>
        <taxon>Magnoliopsida</taxon>
        <taxon>Ranunculales</taxon>
        <taxon>Ranunculaceae</taxon>
        <taxon>Thalictroideae</taxon>
        <taxon>Thalictrum</taxon>
    </lineage>
</organism>
<evidence type="ECO:0000256" key="1">
    <source>
        <dbReference type="ARBA" id="ARBA00023015"/>
    </source>
</evidence>
<dbReference type="Proteomes" id="UP000554482">
    <property type="component" value="Unassembled WGS sequence"/>
</dbReference>
<protein>
    <submittedName>
        <fullName evidence="3">Della protein gai</fullName>
    </submittedName>
</protein>
<keyword evidence="1" id="KW-0805">Transcription regulation</keyword>
<name>A0A7J6V327_THATH</name>
<gene>
    <name evidence="3" type="ORF">FRX31_031111</name>
</gene>
<dbReference type="EMBL" id="JABWDY010038972">
    <property type="protein sequence ID" value="KAF5179303.1"/>
    <property type="molecule type" value="Genomic_DNA"/>
</dbReference>